<dbReference type="InterPro" id="IPR041528">
    <property type="entry name" value="Cas6b_N"/>
</dbReference>
<accession>A0A381Q6Z4</accession>
<dbReference type="Pfam" id="PF17262">
    <property type="entry name" value="Cas6b_C"/>
    <property type="match status" value="1"/>
</dbReference>
<feature type="domain" description="Cas6b C-terminal" evidence="2">
    <location>
        <begin position="114"/>
        <end position="220"/>
    </location>
</feature>
<dbReference type="EMBL" id="UINC01001234">
    <property type="protein sequence ID" value="SUZ75116.1"/>
    <property type="molecule type" value="Genomic_DNA"/>
</dbReference>
<dbReference type="InterPro" id="IPR020209">
    <property type="entry name" value="Cas6b_C"/>
</dbReference>
<protein>
    <recommendedName>
        <fullName evidence="5">Cas6b C-terminal domain-containing protein</fullName>
    </recommendedName>
</protein>
<proteinExistence type="predicted"/>
<feature type="compositionally biased region" description="Basic residues" evidence="1">
    <location>
        <begin position="307"/>
        <end position="324"/>
    </location>
</feature>
<reference evidence="4" key="1">
    <citation type="submission" date="2018-05" db="EMBL/GenBank/DDBJ databases">
        <authorList>
            <person name="Lanie J.A."/>
            <person name="Ng W.-L."/>
            <person name="Kazmierczak K.M."/>
            <person name="Andrzejewski T.M."/>
            <person name="Davidsen T.M."/>
            <person name="Wayne K.J."/>
            <person name="Tettelin H."/>
            <person name="Glass J.I."/>
            <person name="Rusch D."/>
            <person name="Podicherti R."/>
            <person name="Tsui H.-C.T."/>
            <person name="Winkler M.E."/>
        </authorList>
    </citation>
    <scope>NUCLEOTIDE SEQUENCE</scope>
</reference>
<gene>
    <name evidence="4" type="ORF">METZ01_LOCUS27970</name>
</gene>
<name>A0A381Q6Z4_9ZZZZ</name>
<evidence type="ECO:0000259" key="3">
    <source>
        <dbReference type="Pfam" id="PF17955"/>
    </source>
</evidence>
<evidence type="ECO:0000259" key="2">
    <source>
        <dbReference type="Pfam" id="PF17262"/>
    </source>
</evidence>
<sequence length="344" mass="39879">MSSKYPEIRTVAVRIFTDKPVRKTPYQVKGVMMNQFPDEEIVPMLDGSYRQKFLYPRVQVKILNEQIYIVGINEGVDSIKAIAKKMDFLDFGNITFQILDNEIEEHQNRFQPVSKLIRYRFVTPWVALNQTTGYRYRNLNNADRVNFLNRLLGQNIVFMAREMGMELEENIFTKVTLSSLFPRQVDENNWGAFDGEFRANFVLPNYLGIGNGITRGYGTLFGLFNPELFSFNEGDLQELEAKATKGSNDEQTTIAESDLQEIDVEKVPRPKKVPGKDLVPTKRSKKVLSEEFEIEEDETIAYQTNVARKKKATYKPKKRGKKIKKDSSNINYNSEEYHKKQHTL</sequence>
<evidence type="ECO:0000256" key="1">
    <source>
        <dbReference type="SAM" id="MobiDB-lite"/>
    </source>
</evidence>
<dbReference type="AlphaFoldDB" id="A0A381Q6Z4"/>
<feature type="region of interest" description="Disordered" evidence="1">
    <location>
        <begin position="307"/>
        <end position="344"/>
    </location>
</feature>
<feature type="domain" description="Cas6b N-terminal" evidence="3">
    <location>
        <begin position="7"/>
        <end position="107"/>
    </location>
</feature>
<evidence type="ECO:0008006" key="5">
    <source>
        <dbReference type="Google" id="ProtNLM"/>
    </source>
</evidence>
<organism evidence="4">
    <name type="scientific">marine metagenome</name>
    <dbReference type="NCBI Taxonomy" id="408172"/>
    <lineage>
        <taxon>unclassified sequences</taxon>
        <taxon>metagenomes</taxon>
        <taxon>ecological metagenomes</taxon>
    </lineage>
</organism>
<evidence type="ECO:0000313" key="4">
    <source>
        <dbReference type="EMBL" id="SUZ75116.1"/>
    </source>
</evidence>
<dbReference type="Pfam" id="PF17955">
    <property type="entry name" value="Cas6b_N"/>
    <property type="match status" value="1"/>
</dbReference>